<organism evidence="1 2">
    <name type="scientific">Clonostachys rosea f. rosea IK726</name>
    <dbReference type="NCBI Taxonomy" id="1349383"/>
    <lineage>
        <taxon>Eukaryota</taxon>
        <taxon>Fungi</taxon>
        <taxon>Dikarya</taxon>
        <taxon>Ascomycota</taxon>
        <taxon>Pezizomycotina</taxon>
        <taxon>Sordariomycetes</taxon>
        <taxon>Hypocreomycetidae</taxon>
        <taxon>Hypocreales</taxon>
        <taxon>Bionectriaceae</taxon>
        <taxon>Clonostachys</taxon>
    </lineage>
</organism>
<dbReference type="EMBL" id="CADEHS020000309">
    <property type="protein sequence ID" value="CAG9951445.1"/>
    <property type="molecule type" value="Genomic_DNA"/>
</dbReference>
<accession>A0ACA9UDM1</accession>
<evidence type="ECO:0000313" key="2">
    <source>
        <dbReference type="Proteomes" id="UP000836387"/>
    </source>
</evidence>
<reference evidence="1" key="2">
    <citation type="submission" date="2021-10" db="EMBL/GenBank/DDBJ databases">
        <authorList>
            <person name="Piombo E."/>
        </authorList>
    </citation>
    <scope>NUCLEOTIDE SEQUENCE</scope>
</reference>
<name>A0ACA9UDM1_BIOOC</name>
<evidence type="ECO:0000313" key="1">
    <source>
        <dbReference type="EMBL" id="CAG9951445.1"/>
    </source>
</evidence>
<gene>
    <name evidence="1" type="ORF">CRV2_00022005</name>
</gene>
<keyword evidence="2" id="KW-1185">Reference proteome</keyword>
<comment type="caution">
    <text evidence="1">The sequence shown here is derived from an EMBL/GenBank/DDBJ whole genome shotgun (WGS) entry which is preliminary data.</text>
</comment>
<sequence length="219" mass="24769">MGAEDSCSRTALTNLEKTKGKTRAWEEGRFDLNIWRNALSEQLRAKYARHEKRNEKRLRMGLAPTTWEQPVMNFYPEFETRDESSGEEDMSSGDDDDDDDDDGNDDEKGRSRERPENAASNSLQANPLSTTEPDHDMANKQRPQKAFDESQSIHPPYSTPISGIAPPPGPEPPKPPLSICYILTTRCSSKANSRIDAKGAKRYPYYCFCSYQTRPKLGT</sequence>
<proteinExistence type="predicted"/>
<reference evidence="1" key="1">
    <citation type="submission" date="2020-04" db="EMBL/GenBank/DDBJ databases">
        <authorList>
            <person name="Broberg M."/>
        </authorList>
    </citation>
    <scope>NUCLEOTIDE SEQUENCE</scope>
</reference>
<dbReference type="Proteomes" id="UP000836387">
    <property type="component" value="Unassembled WGS sequence"/>
</dbReference>
<protein>
    <submittedName>
        <fullName evidence="1">Uncharacterized protein</fullName>
    </submittedName>
</protein>